<feature type="transmembrane region" description="Helical" evidence="1">
    <location>
        <begin position="102"/>
        <end position="121"/>
    </location>
</feature>
<reference evidence="4" key="1">
    <citation type="submission" date="2019-03" db="EMBL/GenBank/DDBJ databases">
        <title>Snf2 controls pulcherriminic acid biosynthesis and connects pigmentation and antifungal activity of the yeast Metschnikowia pulcherrima.</title>
        <authorList>
            <person name="Gore-Lloyd D."/>
            <person name="Sumann I."/>
            <person name="Brachmann A.O."/>
            <person name="Schneeberger K."/>
            <person name="Ortiz-Merino R.A."/>
            <person name="Moreno-Beltran M."/>
            <person name="Schlaefli M."/>
            <person name="Kirner P."/>
            <person name="Santos Kron A."/>
            <person name="Wolfe K.H."/>
            <person name="Piel J."/>
            <person name="Ahrens C.H."/>
            <person name="Henk D."/>
            <person name="Freimoser F.M."/>
        </authorList>
    </citation>
    <scope>NUCLEOTIDE SEQUENCE [LARGE SCALE GENOMIC DNA]</scope>
    <source>
        <strain evidence="4">APC 1.2</strain>
    </source>
</reference>
<dbReference type="EMBL" id="CP034459">
    <property type="protein sequence ID" value="QBM89420.1"/>
    <property type="molecule type" value="Genomic_DNA"/>
</dbReference>
<dbReference type="InterPro" id="IPR024297">
    <property type="entry name" value="Pho86"/>
</dbReference>
<keyword evidence="1" id="KW-0812">Transmembrane</keyword>
<dbReference type="PROSITE" id="PS51186">
    <property type="entry name" value="GNAT"/>
    <property type="match status" value="1"/>
</dbReference>
<dbReference type="Gene3D" id="3.40.630.30">
    <property type="match status" value="1"/>
</dbReference>
<proteinExistence type="predicted"/>
<name>A0A4P6XPW0_9ASCO</name>
<dbReference type="GO" id="GO:0016747">
    <property type="term" value="F:acyltransferase activity, transferring groups other than amino-acyl groups"/>
    <property type="evidence" value="ECO:0007669"/>
    <property type="project" value="InterPro"/>
</dbReference>
<feature type="domain" description="N-acetyltransferase" evidence="2">
    <location>
        <begin position="122"/>
        <end position="286"/>
    </location>
</feature>
<accession>A0A4P6XPW0</accession>
<dbReference type="Proteomes" id="UP000292447">
    <property type="component" value="Chromosome IV"/>
</dbReference>
<evidence type="ECO:0000256" key="1">
    <source>
        <dbReference type="SAM" id="Phobius"/>
    </source>
</evidence>
<keyword evidence="4" id="KW-1185">Reference proteome</keyword>
<keyword evidence="1" id="KW-0472">Membrane</keyword>
<protein>
    <submittedName>
        <fullName evidence="3">Inorganic phosphate transporter Pho86</fullName>
    </submittedName>
</protein>
<organism evidence="3 4">
    <name type="scientific">Metschnikowia aff. pulcherrima</name>
    <dbReference type="NCBI Taxonomy" id="2163413"/>
    <lineage>
        <taxon>Eukaryota</taxon>
        <taxon>Fungi</taxon>
        <taxon>Dikarya</taxon>
        <taxon>Ascomycota</taxon>
        <taxon>Saccharomycotina</taxon>
        <taxon>Pichiomycetes</taxon>
        <taxon>Metschnikowiaceae</taxon>
        <taxon>Metschnikowia</taxon>
    </lineage>
</organism>
<evidence type="ECO:0000259" key="2">
    <source>
        <dbReference type="PROSITE" id="PS51186"/>
    </source>
</evidence>
<evidence type="ECO:0000313" key="3">
    <source>
        <dbReference type="EMBL" id="QBM89420.1"/>
    </source>
</evidence>
<dbReference type="InterPro" id="IPR000182">
    <property type="entry name" value="GNAT_dom"/>
</dbReference>
<gene>
    <name evidence="3" type="primary">MPUL0D04920</name>
    <name evidence="3" type="ORF">METSCH_D04920</name>
</gene>
<evidence type="ECO:0000313" key="4">
    <source>
        <dbReference type="Proteomes" id="UP000292447"/>
    </source>
</evidence>
<dbReference type="Pfam" id="PF11124">
    <property type="entry name" value="Pho86"/>
    <property type="match status" value="1"/>
</dbReference>
<keyword evidence="1" id="KW-1133">Transmembrane helix</keyword>
<dbReference type="STRING" id="2163413.A0A4P6XPW0"/>
<feature type="transmembrane region" description="Helical" evidence="1">
    <location>
        <begin position="53"/>
        <end position="75"/>
    </location>
</feature>
<dbReference type="AlphaFoldDB" id="A0A4P6XPW0"/>
<sequence>MAQQKKVDLNKPLDATEEAKIRRIPLEPALATAALTLHGDYYRQVQSKTNHAIVWHPITQVYLLVVFVVATVYVFRDLVDVSDSISEFFSLLKYHKYVLTKYFPAMIFAAGTVGLVSFTITDEFRVISDKMASDAYMAQIFRFPLRVYANAQPTDANTKFVEAASQSTDLVEYRNSPIAIVTVVPLPDKSARDTFHAKITGLHVRKAYRTAGVEKDLLEFAKEKARVLCNRYVLDNNIHTNNIRIVLAAEAYSVDKSLTSLYAEEGFSVKGTSTKLDPFPLEATKSFFFVVPAGALLRLFGISRISYELQLDNTVDLVTGSTAVKKHETSAKRRA</sequence>